<proteinExistence type="predicted"/>
<dbReference type="EMBL" id="JBHSZV010000047">
    <property type="protein sequence ID" value="MFC7063502.1"/>
    <property type="molecule type" value="Genomic_DNA"/>
</dbReference>
<dbReference type="RefSeq" id="WP_204708613.1">
    <property type="nucleotide sequence ID" value="NZ_JBHSZV010000047.1"/>
</dbReference>
<accession>A0ABW2EQI6</accession>
<sequence length="97" mass="11657">MDLSDGEEYFFLHLMYARRAAVLGIVEAKYYHEVADRMYSEMVLVKEAKKGDRFLEMIRFMKNEEKKAVQTLVELRKDPKNRFPYTKDWDLKLSEVI</sequence>
<evidence type="ECO:0000313" key="2">
    <source>
        <dbReference type="Proteomes" id="UP001596410"/>
    </source>
</evidence>
<organism evidence="1 2">
    <name type="scientific">Halobacillus seohaensis</name>
    <dbReference type="NCBI Taxonomy" id="447421"/>
    <lineage>
        <taxon>Bacteria</taxon>
        <taxon>Bacillati</taxon>
        <taxon>Bacillota</taxon>
        <taxon>Bacilli</taxon>
        <taxon>Bacillales</taxon>
        <taxon>Bacillaceae</taxon>
        <taxon>Halobacillus</taxon>
    </lineage>
</organism>
<name>A0ABW2EQI6_9BACI</name>
<gene>
    <name evidence="1" type="ORF">ACFQIC_16950</name>
</gene>
<comment type="caution">
    <text evidence="1">The sequence shown here is derived from an EMBL/GenBank/DDBJ whole genome shotgun (WGS) entry which is preliminary data.</text>
</comment>
<reference evidence="2" key="1">
    <citation type="journal article" date="2019" name="Int. J. Syst. Evol. Microbiol.">
        <title>The Global Catalogue of Microorganisms (GCM) 10K type strain sequencing project: providing services to taxonomists for standard genome sequencing and annotation.</title>
        <authorList>
            <consortium name="The Broad Institute Genomics Platform"/>
            <consortium name="The Broad Institute Genome Sequencing Center for Infectious Disease"/>
            <person name="Wu L."/>
            <person name="Ma J."/>
        </authorList>
    </citation>
    <scope>NUCLEOTIDE SEQUENCE [LARGE SCALE GENOMIC DNA]</scope>
    <source>
        <strain evidence="2">CGMCC 4.1621</strain>
    </source>
</reference>
<evidence type="ECO:0000313" key="1">
    <source>
        <dbReference type="EMBL" id="MFC7063502.1"/>
    </source>
</evidence>
<dbReference type="Proteomes" id="UP001596410">
    <property type="component" value="Unassembled WGS sequence"/>
</dbReference>
<keyword evidence="2" id="KW-1185">Reference proteome</keyword>
<protein>
    <recommendedName>
        <fullName evidence="3">IDEAL domain-containing protein</fullName>
    </recommendedName>
</protein>
<evidence type="ECO:0008006" key="3">
    <source>
        <dbReference type="Google" id="ProtNLM"/>
    </source>
</evidence>